<evidence type="ECO:0000313" key="4">
    <source>
        <dbReference type="Proteomes" id="UP000468638"/>
    </source>
</evidence>
<feature type="domain" description="TnsA endonuclease C-terminal" evidence="1">
    <location>
        <begin position="178"/>
        <end position="257"/>
    </location>
</feature>
<dbReference type="Gene3D" id="3.40.1350.10">
    <property type="match status" value="1"/>
</dbReference>
<dbReference type="Pfam" id="PF08722">
    <property type="entry name" value="Tn7_TnsA-like_N"/>
    <property type="match status" value="1"/>
</dbReference>
<dbReference type="GO" id="GO:0003676">
    <property type="term" value="F:nucleic acid binding"/>
    <property type="evidence" value="ECO:0007669"/>
    <property type="project" value="InterPro"/>
</dbReference>
<keyword evidence="3" id="KW-0255">Endonuclease</keyword>
<protein>
    <submittedName>
        <fullName evidence="3">Heteromeric transposase endonuclease subunit TnsA</fullName>
    </submittedName>
</protein>
<dbReference type="EMBL" id="WMEQ01000013">
    <property type="protein sequence ID" value="MYL34958.1"/>
    <property type="molecule type" value="Genomic_DNA"/>
</dbReference>
<dbReference type="InterPro" id="IPR014833">
    <property type="entry name" value="TnsA_N"/>
</dbReference>
<dbReference type="SUPFAM" id="SSF52980">
    <property type="entry name" value="Restriction endonuclease-like"/>
    <property type="match status" value="1"/>
</dbReference>
<feature type="domain" description="TnsA endonuclease N-terminal" evidence="2">
    <location>
        <begin position="78"/>
        <end position="173"/>
    </location>
</feature>
<evidence type="ECO:0000259" key="2">
    <source>
        <dbReference type="Pfam" id="PF08722"/>
    </source>
</evidence>
<dbReference type="Pfam" id="PF08721">
    <property type="entry name" value="Tn7_Tnp_TnsA_C"/>
    <property type="match status" value="1"/>
</dbReference>
<keyword evidence="3" id="KW-0540">Nuclease</keyword>
<dbReference type="Proteomes" id="UP000468638">
    <property type="component" value="Unassembled WGS sequence"/>
</dbReference>
<comment type="caution">
    <text evidence="3">The sequence shown here is derived from an EMBL/GenBank/DDBJ whole genome shotgun (WGS) entry which is preliminary data.</text>
</comment>
<dbReference type="InterPro" id="IPR011335">
    <property type="entry name" value="Restrct_endonuc-II-like"/>
</dbReference>
<dbReference type="CDD" id="cd22362">
    <property type="entry name" value="TnsA_endonuclease-like"/>
    <property type="match status" value="1"/>
</dbReference>
<dbReference type="InterPro" id="IPR014832">
    <property type="entry name" value="TnsA_C"/>
</dbReference>
<dbReference type="GO" id="GO:0004519">
    <property type="term" value="F:endonuclease activity"/>
    <property type="evidence" value="ECO:0007669"/>
    <property type="project" value="UniProtKB-KW"/>
</dbReference>
<sequence length="278" mass="32337">MRRKYMSKRDRQVNSKKIDKWLKEGRGQGELKDYHPWLTIRDVPSKGVVTRSKGWKTNRVHHLFSNLELHYFYTLEWSDAVIDIREQYPLLPLERTLEIAESLGIKHPTDPKTKEYIVMTTDFLISKRTKDGIVLESRTVKPSSELKGRTLEKFAIEQEYFREKGISWGIVTDLDKPNEFIKNMQFIYCFKDISDVKGLSASNINIVSETLFEQIKSKSESLASVALENDEKFGFEPGTCLTLLKYKIAKKEWKVDMSKELNPLNVVSVTKEEIVKHG</sequence>
<evidence type="ECO:0000313" key="3">
    <source>
        <dbReference type="EMBL" id="MYL34958.1"/>
    </source>
</evidence>
<dbReference type="Gene3D" id="1.10.10.10">
    <property type="entry name" value="Winged helix-like DNA-binding domain superfamily/Winged helix DNA-binding domain"/>
    <property type="match status" value="1"/>
</dbReference>
<organism evidence="3 4">
    <name type="scientific">Pontibacillus yanchengensis</name>
    <dbReference type="NCBI Taxonomy" id="462910"/>
    <lineage>
        <taxon>Bacteria</taxon>
        <taxon>Bacillati</taxon>
        <taxon>Bacillota</taxon>
        <taxon>Bacilli</taxon>
        <taxon>Bacillales</taxon>
        <taxon>Bacillaceae</taxon>
        <taxon>Pontibacillus</taxon>
    </lineage>
</organism>
<gene>
    <name evidence="3" type="ORF">GLW05_15345</name>
</gene>
<proteinExistence type="predicted"/>
<dbReference type="AlphaFoldDB" id="A0A6I4ZXY4"/>
<dbReference type="InterPro" id="IPR011856">
    <property type="entry name" value="tRNA_endonuc-like_dom_sf"/>
</dbReference>
<evidence type="ECO:0000259" key="1">
    <source>
        <dbReference type="Pfam" id="PF08721"/>
    </source>
</evidence>
<name>A0A6I4ZXY4_9BACI</name>
<reference evidence="3 4" key="1">
    <citation type="submission" date="2019-11" db="EMBL/GenBank/DDBJ databases">
        <title>Genome sequences of 17 halophilic strains isolated from different environments.</title>
        <authorList>
            <person name="Furrow R.E."/>
        </authorList>
    </citation>
    <scope>NUCLEOTIDE SEQUENCE [LARGE SCALE GENOMIC DNA]</scope>
    <source>
        <strain evidence="3 4">22514_16_FS</strain>
    </source>
</reference>
<keyword evidence="3" id="KW-0378">Hydrolase</keyword>
<accession>A0A6I4ZXY4</accession>
<dbReference type="InterPro" id="IPR036388">
    <property type="entry name" value="WH-like_DNA-bd_sf"/>
</dbReference>